<evidence type="ECO:0000313" key="2">
    <source>
        <dbReference type="Proteomes" id="UP000308267"/>
    </source>
</evidence>
<dbReference type="Proteomes" id="UP000308267">
    <property type="component" value="Unassembled WGS sequence"/>
</dbReference>
<dbReference type="AlphaFoldDB" id="A0A4S2LAS5"/>
<sequence>WNAFYDKARRFMTANAPNMTLLGEIRKDADSFGKRTKDMVEFRDPTVKYETSRIKSFPRSLLKAVFEAALTQTSADNTVMWGTTFFAIHNRSAVRIALDEENRKHNASTTFKALA</sequence>
<protein>
    <submittedName>
        <fullName evidence="1">Uncharacterized protein</fullName>
    </submittedName>
</protein>
<gene>
    <name evidence="1" type="ORF">CRM22_008707</name>
</gene>
<evidence type="ECO:0000313" key="1">
    <source>
        <dbReference type="EMBL" id="TGZ60151.1"/>
    </source>
</evidence>
<name>A0A4S2LAS5_OPIFE</name>
<dbReference type="EMBL" id="SJOL01008547">
    <property type="protein sequence ID" value="TGZ60151.1"/>
    <property type="molecule type" value="Genomic_DNA"/>
</dbReference>
<feature type="non-terminal residue" evidence="1">
    <location>
        <position position="1"/>
    </location>
</feature>
<proteinExistence type="predicted"/>
<accession>A0A4S2LAS5</accession>
<keyword evidence="2" id="KW-1185">Reference proteome</keyword>
<reference evidence="1 2" key="1">
    <citation type="journal article" date="2019" name="BMC Genomics">
        <title>New insights from Opisthorchis felineus genome: update on genomics of the epidemiologically important liver flukes.</title>
        <authorList>
            <person name="Ershov N.I."/>
            <person name="Mordvinov V.A."/>
            <person name="Prokhortchouk E.B."/>
            <person name="Pakharukova M.Y."/>
            <person name="Gunbin K.V."/>
            <person name="Ustyantsev K."/>
            <person name="Genaev M.A."/>
            <person name="Blinov A.G."/>
            <person name="Mazur A."/>
            <person name="Boulygina E."/>
            <person name="Tsygankova S."/>
            <person name="Khrameeva E."/>
            <person name="Chekanov N."/>
            <person name="Fan G."/>
            <person name="Xiao A."/>
            <person name="Zhang H."/>
            <person name="Xu X."/>
            <person name="Yang H."/>
            <person name="Solovyev V."/>
            <person name="Lee S.M."/>
            <person name="Liu X."/>
            <person name="Afonnikov D.A."/>
            <person name="Skryabin K.G."/>
        </authorList>
    </citation>
    <scope>NUCLEOTIDE SEQUENCE [LARGE SCALE GENOMIC DNA]</scope>
    <source>
        <strain evidence="1">AK-0245</strain>
        <tissue evidence="1">Whole organism</tissue>
    </source>
</reference>
<comment type="caution">
    <text evidence="1">The sequence shown here is derived from an EMBL/GenBank/DDBJ whole genome shotgun (WGS) entry which is preliminary data.</text>
</comment>
<organism evidence="1 2">
    <name type="scientific">Opisthorchis felineus</name>
    <dbReference type="NCBI Taxonomy" id="147828"/>
    <lineage>
        <taxon>Eukaryota</taxon>
        <taxon>Metazoa</taxon>
        <taxon>Spiralia</taxon>
        <taxon>Lophotrochozoa</taxon>
        <taxon>Platyhelminthes</taxon>
        <taxon>Trematoda</taxon>
        <taxon>Digenea</taxon>
        <taxon>Opisthorchiida</taxon>
        <taxon>Opisthorchiata</taxon>
        <taxon>Opisthorchiidae</taxon>
        <taxon>Opisthorchis</taxon>
    </lineage>
</organism>